<dbReference type="CDD" id="cd02509">
    <property type="entry name" value="GDP-M1P_Guanylyltransferase"/>
    <property type="match status" value="1"/>
</dbReference>
<keyword evidence="3" id="KW-0548">Nucleotidyltransferase</keyword>
<dbReference type="PANTHER" id="PTHR46390:SF1">
    <property type="entry name" value="MANNOSE-1-PHOSPHATE GUANYLYLTRANSFERASE"/>
    <property type="match status" value="1"/>
</dbReference>
<reference evidence="3 4" key="1">
    <citation type="journal article" date="2010" name="Stand. Genomic Sci.">
        <title>Complete genome sequence of Intrasporangium calvum type strain (7 KIP).</title>
        <authorList>
            <person name="Del Rio T.G."/>
            <person name="Chertkov O."/>
            <person name="Yasawong M."/>
            <person name="Lucas S."/>
            <person name="Deshpande S."/>
            <person name="Cheng J.F."/>
            <person name="Detter C."/>
            <person name="Tapia R."/>
            <person name="Han C."/>
            <person name="Goodwin L."/>
            <person name="Pitluck S."/>
            <person name="Liolios K."/>
            <person name="Ivanova N."/>
            <person name="Mavromatis K."/>
            <person name="Pati A."/>
            <person name="Chen A."/>
            <person name="Palaniappan K."/>
            <person name="Land M."/>
            <person name="Hauser L."/>
            <person name="Chang Y.J."/>
            <person name="Jeffries C.D."/>
            <person name="Rohde M."/>
            <person name="Pukall R."/>
            <person name="Sikorski J."/>
            <person name="Goker M."/>
            <person name="Woyke T."/>
            <person name="Bristow J."/>
            <person name="Eisen J.A."/>
            <person name="Markowitz V."/>
            <person name="Hugenholtz P."/>
            <person name="Kyrpides N.C."/>
            <person name="Klenk H.P."/>
            <person name="Lapidus A."/>
        </authorList>
    </citation>
    <scope>NUCLEOTIDE SEQUENCE [LARGE SCALE GENOMIC DNA]</scope>
    <source>
        <strain evidence="4">ATCC 23552 / DSM 43043 / JCM 3097 / NBRC 12989 / 7 KIP</strain>
    </source>
</reference>
<dbReference type="Pfam" id="PF22640">
    <property type="entry name" value="ManC_GMP_beta-helix"/>
    <property type="match status" value="1"/>
</dbReference>
<dbReference type="EC" id="2.7.7.13" evidence="3"/>
<dbReference type="Gene3D" id="3.90.550.10">
    <property type="entry name" value="Spore Coat Polysaccharide Biosynthesis Protein SpsA, Chain A"/>
    <property type="match status" value="1"/>
</dbReference>
<dbReference type="InterPro" id="IPR051161">
    <property type="entry name" value="Mannose-6P_isomerase_type2"/>
</dbReference>
<dbReference type="InterPro" id="IPR005835">
    <property type="entry name" value="NTP_transferase_dom"/>
</dbReference>
<accession>E6SEW7</accession>
<keyword evidence="3" id="KW-0808">Transferase</keyword>
<dbReference type="AlphaFoldDB" id="E6SEW7"/>
<evidence type="ECO:0000259" key="2">
    <source>
        <dbReference type="Pfam" id="PF22640"/>
    </source>
</evidence>
<organism evidence="3 4">
    <name type="scientific">Intrasporangium calvum (strain ATCC 23552 / DSM 43043 / JCM 3097 / NBRC 12989 / NCIMB 10167 / NRRL B-3866 / 7 KIP)</name>
    <dbReference type="NCBI Taxonomy" id="710696"/>
    <lineage>
        <taxon>Bacteria</taxon>
        <taxon>Bacillati</taxon>
        <taxon>Actinomycetota</taxon>
        <taxon>Actinomycetes</taxon>
        <taxon>Micrococcales</taxon>
        <taxon>Intrasporangiaceae</taxon>
        <taxon>Intrasporangium</taxon>
    </lineage>
</organism>
<dbReference type="PANTHER" id="PTHR46390">
    <property type="entry name" value="MANNOSE-1-PHOSPHATE GUANYLYLTRANSFERASE"/>
    <property type="match status" value="1"/>
</dbReference>
<dbReference type="EC" id="2.7.7.22" evidence="3"/>
<dbReference type="InterPro" id="IPR054566">
    <property type="entry name" value="ManC/GMP-like_b-helix"/>
</dbReference>
<dbReference type="InterPro" id="IPR049577">
    <property type="entry name" value="GMPP_N"/>
</dbReference>
<dbReference type="KEGG" id="ica:Intca_1206"/>
<gene>
    <name evidence="3" type="ordered locus">Intca_1206</name>
</gene>
<dbReference type="OrthoDB" id="9806359at2"/>
<keyword evidence="3" id="KW-0413">Isomerase</keyword>
<dbReference type="Proteomes" id="UP000008914">
    <property type="component" value="Chromosome"/>
</dbReference>
<dbReference type="HOGENOM" id="CLU_035527_0_1_11"/>
<proteinExistence type="predicted"/>
<dbReference type="eggNOG" id="COG0836">
    <property type="taxonomic scope" value="Bacteria"/>
</dbReference>
<dbReference type="STRING" id="710696.Intca_1206"/>
<evidence type="ECO:0000259" key="1">
    <source>
        <dbReference type="Pfam" id="PF00483"/>
    </source>
</evidence>
<evidence type="ECO:0000313" key="3">
    <source>
        <dbReference type="EMBL" id="ADU47724.1"/>
    </source>
</evidence>
<dbReference type="RefSeq" id="WP_013492040.1">
    <property type="nucleotide sequence ID" value="NC_014830.1"/>
</dbReference>
<sequence length="363" mass="38778">MTSMDDFWAVIPAGGAGTRLWPMSRRTSPKFLHDLTGSGQSLLRATWERLSPLAAERVLVVTGSAHAEAVRAQLPMLPRDAVVTEPSPRDSMPAIGLAAAILERRDPEAVLGSFAADHVITEVAAFHAAVRQAVVLARRGELVTIGVEPTHAATGFGYIREGDPLGVVGAESGRRVREFVEKPDAATARRYVDSGEFRWNAGMFVVGATTLLELLAQTHPDLTDNLRIIASDPRRMTDLWPTLPKVAIDHAVAEPAAAAGRVAVVRASFGWNDIGDFASLAGILAESDRAPRLRVIAGEDDVVSIDSTGLVAADSGRVVAVVGLEDIVVIDTADALLVTTQERAQDVKRVVEELQQRGRADLT</sequence>
<dbReference type="Pfam" id="PF00483">
    <property type="entry name" value="NTP_transferase"/>
    <property type="match status" value="1"/>
</dbReference>
<dbReference type="GO" id="GO:0008928">
    <property type="term" value="F:mannose-1-phosphate guanylyltransferase (GDP) activity"/>
    <property type="evidence" value="ECO:0007669"/>
    <property type="project" value="UniProtKB-EC"/>
</dbReference>
<dbReference type="GO" id="GO:0004476">
    <property type="term" value="F:mannose-6-phosphate isomerase activity"/>
    <property type="evidence" value="ECO:0007669"/>
    <property type="project" value="UniProtKB-EC"/>
</dbReference>
<feature type="domain" description="Nucleotidyl transferase" evidence="1">
    <location>
        <begin position="9"/>
        <end position="281"/>
    </location>
</feature>
<dbReference type="GO" id="GO:0009298">
    <property type="term" value="P:GDP-mannose biosynthetic process"/>
    <property type="evidence" value="ECO:0007669"/>
    <property type="project" value="TreeGrafter"/>
</dbReference>
<feature type="domain" description="MannoseP isomerase/GMP-like beta-helix" evidence="2">
    <location>
        <begin position="301"/>
        <end position="354"/>
    </location>
</feature>
<dbReference type="InterPro" id="IPR029044">
    <property type="entry name" value="Nucleotide-diphossugar_trans"/>
</dbReference>
<keyword evidence="4" id="KW-1185">Reference proteome</keyword>
<name>E6SEW7_INTC7</name>
<evidence type="ECO:0000313" key="4">
    <source>
        <dbReference type="Proteomes" id="UP000008914"/>
    </source>
</evidence>
<dbReference type="SUPFAM" id="SSF53448">
    <property type="entry name" value="Nucleotide-diphospho-sugar transferases"/>
    <property type="match status" value="1"/>
</dbReference>
<dbReference type="EMBL" id="CP002343">
    <property type="protein sequence ID" value="ADU47724.1"/>
    <property type="molecule type" value="Genomic_DNA"/>
</dbReference>
<dbReference type="GO" id="GO:0004475">
    <property type="term" value="F:mannose-1-phosphate guanylyltransferase (GTP) activity"/>
    <property type="evidence" value="ECO:0007669"/>
    <property type="project" value="UniProtKB-EC"/>
</dbReference>
<protein>
    <submittedName>
        <fullName evidence="3">Mannose-1-phosphate guanylyltransferase (GDP) mannose-6-phosphate isomerase, type 2</fullName>
        <ecNumber evidence="3">2.7.7.13</ecNumber>
        <ecNumber evidence="3">2.7.7.22</ecNumber>
        <ecNumber evidence="3">5.3.1.8</ecNumber>
    </submittedName>
</protein>
<dbReference type="EC" id="5.3.1.8" evidence="3"/>
<dbReference type="SUPFAM" id="SSF159283">
    <property type="entry name" value="Guanosine diphospho-D-mannose pyrophosphorylase/mannose-6-phosphate isomerase linker domain"/>
    <property type="match status" value="1"/>
</dbReference>